<accession>A0A518N319</accession>
<feature type="transmembrane region" description="Helical" evidence="1">
    <location>
        <begin position="580"/>
        <end position="600"/>
    </location>
</feature>
<feature type="transmembrane region" description="Helical" evidence="1">
    <location>
        <begin position="181"/>
        <end position="202"/>
    </location>
</feature>
<protein>
    <recommendedName>
        <fullName evidence="6">YfhO family protein</fullName>
    </recommendedName>
</protein>
<feature type="transmembrane region" description="Helical" evidence="1">
    <location>
        <begin position="481"/>
        <end position="499"/>
    </location>
</feature>
<evidence type="ECO:0000313" key="4">
    <source>
        <dbReference type="EMBL" id="QDW66335.1"/>
    </source>
</evidence>
<feature type="transmembrane region" description="Helical" evidence="1">
    <location>
        <begin position="352"/>
        <end position="371"/>
    </location>
</feature>
<evidence type="ECO:0000313" key="5">
    <source>
        <dbReference type="Proteomes" id="UP000316584"/>
    </source>
</evidence>
<evidence type="ECO:0000259" key="3">
    <source>
        <dbReference type="Pfam" id="PF24677"/>
    </source>
</evidence>
<dbReference type="Pfam" id="PF24672">
    <property type="entry name" value="DUF7654"/>
    <property type="match status" value="1"/>
</dbReference>
<dbReference type="AlphaFoldDB" id="A0A518N319"/>
<evidence type="ECO:0000259" key="2">
    <source>
        <dbReference type="Pfam" id="PF24672"/>
    </source>
</evidence>
<feature type="transmembrane region" description="Helical" evidence="1">
    <location>
        <begin position="403"/>
        <end position="419"/>
    </location>
</feature>
<feature type="transmembrane region" description="Helical" evidence="1">
    <location>
        <begin position="378"/>
        <end position="397"/>
    </location>
</feature>
<feature type="domain" description="DUF7654" evidence="2">
    <location>
        <begin position="732"/>
        <end position="870"/>
    </location>
</feature>
<proteinExistence type="predicted"/>
<feature type="transmembrane region" description="Helical" evidence="1">
    <location>
        <begin position="555"/>
        <end position="573"/>
    </location>
</feature>
<keyword evidence="1" id="KW-1133">Transmembrane helix</keyword>
<feature type="transmembrane region" description="Helical" evidence="1">
    <location>
        <begin position="682"/>
        <end position="699"/>
    </location>
</feature>
<sequence length="875" mass="93596">MTSAAAAAKPPRGRALPRTAAILAVAALLAWLFLLSRHELRVNLEFSATAPGPGEIFHAAEGEEFSAGKSVSFATVSDGTAQKYRVDIASSDPVSRLRLDPATGPGAIALHGLQLRGKVLWLKTARADVPLEPASAHHAGPPARDAGGLRFETLGNDPWLEIRLPPDTLSALERRTHGLRLLAALLCGFGVVLLDIALRFALKHAPRVRDRARRWMARLEPAARACSDEGTIVFTPASFLVVALGLSLAAAGVAGRINLSSAGMWDAYLPTPSAGDSLLVGEPRAIRTDEWLVHTPWMLSQAANGYPLHNPAIGALNATLLTSVPVRHPITAFQPEFWGFALFDVERAVSWFWMYKTLGLFLSAFLLLLLLTRGDAGIAFLGSAWLCLSSFTQWWFSTNLPEILVGLCLTLLGFLSVCLATRRATFAFGVLAFLLGAATFAFQLYPAFQVPLAYAAAAIVAGVALARADRARFRHRAGLRLGALAACAAVLAVLLYRFAVDAAATIEVVSATVYPGQRSTVGGSMPWRMAFDGVFEGWRFGETDFPYVNSNASESSDYIVLFPLVVAAMLWHGRRALKDGLLVSLATFCLLLAAWMTIALPDAAAQAVSRLLLLSFVPPPRASVALGVASVVLVTVWMARLRAMPRPPLSASQPAFAAIAAVLAWAYGLQLQEIDPAFFTRTRLLLGTALVALGAWAIVRGSRLAFALFVVALSIPGTTVNPVSRGLAPLLEKPVLAAAVAASEGERPARWIVVGSFVLPQAFKAVGLDVLGGATFAPDHEVMRVLDPDARSAEVWNRYAHIQVESDASLEAPAFDLVQADLYRLRVDVCAAPLEALGINRLAYPGEAPEADLACLRRIGEPVQGFSLYARVADR</sequence>
<feature type="domain" description="DUF7657" evidence="3">
    <location>
        <begin position="243"/>
        <end position="638"/>
    </location>
</feature>
<keyword evidence="5" id="KW-1185">Reference proteome</keyword>
<dbReference type="Pfam" id="PF24677">
    <property type="entry name" value="DUF7657"/>
    <property type="match status" value="1"/>
</dbReference>
<feature type="transmembrane region" description="Helical" evidence="1">
    <location>
        <begin position="651"/>
        <end position="670"/>
    </location>
</feature>
<evidence type="ECO:0008006" key="6">
    <source>
        <dbReference type="Google" id="ProtNLM"/>
    </source>
</evidence>
<feature type="transmembrane region" description="Helical" evidence="1">
    <location>
        <begin position="426"/>
        <end position="445"/>
    </location>
</feature>
<feature type="transmembrane region" description="Helical" evidence="1">
    <location>
        <begin position="451"/>
        <end position="469"/>
    </location>
</feature>
<dbReference type="RefSeq" id="WP_144890983.1">
    <property type="nucleotide sequence ID" value="NZ_CP042218.1"/>
</dbReference>
<dbReference type="OrthoDB" id="6053736at2"/>
<organism evidence="4 5">
    <name type="scientific">Luteimonas granuli</name>
    <dbReference type="NCBI Taxonomy" id="1176533"/>
    <lineage>
        <taxon>Bacteria</taxon>
        <taxon>Pseudomonadati</taxon>
        <taxon>Pseudomonadota</taxon>
        <taxon>Gammaproteobacteria</taxon>
        <taxon>Lysobacterales</taxon>
        <taxon>Lysobacteraceae</taxon>
        <taxon>Luteimonas</taxon>
    </lineage>
</organism>
<dbReference type="EMBL" id="CP042218">
    <property type="protein sequence ID" value="QDW66335.1"/>
    <property type="molecule type" value="Genomic_DNA"/>
</dbReference>
<keyword evidence="1" id="KW-0472">Membrane</keyword>
<dbReference type="InterPro" id="IPR056074">
    <property type="entry name" value="DUF7657"/>
</dbReference>
<dbReference type="KEGG" id="lug:FPZ22_05025"/>
<feature type="transmembrane region" description="Helical" evidence="1">
    <location>
        <begin position="620"/>
        <end position="639"/>
    </location>
</feature>
<keyword evidence="1" id="KW-0812">Transmembrane</keyword>
<gene>
    <name evidence="4" type="ORF">FPZ22_05025</name>
</gene>
<dbReference type="InterPro" id="IPR056071">
    <property type="entry name" value="DUF7654"/>
</dbReference>
<name>A0A518N319_9GAMM</name>
<reference evidence="4 5" key="1">
    <citation type="submission" date="2019-07" db="EMBL/GenBank/DDBJ databases">
        <title>Full genome sequence of Luteimonas sp. Gr-4.</title>
        <authorList>
            <person name="Im W.-T."/>
        </authorList>
    </citation>
    <scope>NUCLEOTIDE SEQUENCE [LARGE SCALE GENOMIC DNA]</scope>
    <source>
        <strain evidence="4 5">Gr-4</strain>
    </source>
</reference>
<dbReference type="Proteomes" id="UP000316584">
    <property type="component" value="Chromosome"/>
</dbReference>
<feature type="transmembrane region" description="Helical" evidence="1">
    <location>
        <begin position="15"/>
        <end position="35"/>
    </location>
</feature>
<evidence type="ECO:0000256" key="1">
    <source>
        <dbReference type="SAM" id="Phobius"/>
    </source>
</evidence>